<feature type="compositionally biased region" description="Low complexity" evidence="1">
    <location>
        <begin position="230"/>
        <end position="248"/>
    </location>
</feature>
<dbReference type="Proteomes" id="UP001363010">
    <property type="component" value="Unassembled WGS sequence"/>
</dbReference>
<proteinExistence type="predicted"/>
<evidence type="ECO:0000313" key="2">
    <source>
        <dbReference type="EMBL" id="MEJ8822232.1"/>
    </source>
</evidence>
<accession>A0ABU8VYN0</accession>
<sequence>MNNPIPPSLRIMSNTQSRIASLTNTVVLNGVGRWPLTAANIAKLGRVETAQYLVGDLDRGDCVTVNYDADVHGSCDACCADGSVHLVSRDALVKLIDTVPAVAPLQSVVSSSTSTSSGIAATAFALMDLDELAAQSRLVTSRIDQGVSEMRDHWDDLGAILVRARVLFPSTKNRAEWIAAAGLDRYSKDERAKAAWWHLNRAEIEASGKITERLANPVVIYQTFSGIRSLSSSTSTSSTVTPRTGRPSASTQTLRCGADGIHRPATAEILQRSPSGGCTVRGKSGEIHEGVKWSSISEPLRNAYNEKVAAHNARIHAEYVAANPRPAPSPRPHLDIESGEVVDVEATEIPETTVDPEVLANAENALRDLVGTSDLEAVLVALLTKVRAAA</sequence>
<protein>
    <submittedName>
        <fullName evidence="2">Uncharacterized protein</fullName>
    </submittedName>
</protein>
<keyword evidence="3" id="KW-1185">Reference proteome</keyword>
<feature type="region of interest" description="Disordered" evidence="1">
    <location>
        <begin position="230"/>
        <end position="253"/>
    </location>
</feature>
<evidence type="ECO:0000313" key="3">
    <source>
        <dbReference type="Proteomes" id="UP001363010"/>
    </source>
</evidence>
<organism evidence="2 3">
    <name type="scientific">Variovorax humicola</name>
    <dbReference type="NCBI Taxonomy" id="1769758"/>
    <lineage>
        <taxon>Bacteria</taxon>
        <taxon>Pseudomonadati</taxon>
        <taxon>Pseudomonadota</taxon>
        <taxon>Betaproteobacteria</taxon>
        <taxon>Burkholderiales</taxon>
        <taxon>Comamonadaceae</taxon>
        <taxon>Variovorax</taxon>
    </lineage>
</organism>
<reference evidence="2 3" key="1">
    <citation type="submission" date="2024-03" db="EMBL/GenBank/DDBJ databases">
        <title>Novel species of the genus Variovorax.</title>
        <authorList>
            <person name="Liu Q."/>
            <person name="Xin Y.-H."/>
        </authorList>
    </citation>
    <scope>NUCLEOTIDE SEQUENCE [LARGE SCALE GENOMIC DNA]</scope>
    <source>
        <strain evidence="2 3">KACC 18501</strain>
    </source>
</reference>
<dbReference type="RefSeq" id="WP_340363282.1">
    <property type="nucleotide sequence ID" value="NZ_JBBKZV010000004.1"/>
</dbReference>
<dbReference type="EMBL" id="JBBKZV010000004">
    <property type="protein sequence ID" value="MEJ8822232.1"/>
    <property type="molecule type" value="Genomic_DNA"/>
</dbReference>
<comment type="caution">
    <text evidence="2">The sequence shown here is derived from an EMBL/GenBank/DDBJ whole genome shotgun (WGS) entry which is preliminary data.</text>
</comment>
<name>A0ABU8VYN0_9BURK</name>
<gene>
    <name evidence="2" type="ORF">WKW80_09290</name>
</gene>
<evidence type="ECO:0000256" key="1">
    <source>
        <dbReference type="SAM" id="MobiDB-lite"/>
    </source>
</evidence>